<organism evidence="2 3">
    <name type="scientific">Nitrosomonas stercoris</name>
    <dbReference type="NCBI Taxonomy" id="1444684"/>
    <lineage>
        <taxon>Bacteria</taxon>
        <taxon>Pseudomonadati</taxon>
        <taxon>Pseudomonadota</taxon>
        <taxon>Betaproteobacteria</taxon>
        <taxon>Nitrosomonadales</taxon>
        <taxon>Nitrosomonadaceae</taxon>
        <taxon>Nitrosomonas</taxon>
    </lineage>
</organism>
<evidence type="ECO:0000313" key="3">
    <source>
        <dbReference type="Proteomes" id="UP000316473"/>
    </source>
</evidence>
<evidence type="ECO:0000256" key="1">
    <source>
        <dbReference type="SAM" id="SignalP"/>
    </source>
</evidence>
<accession>A0A4Y1YT86</accession>
<reference evidence="2 3" key="1">
    <citation type="submission" date="2019-06" db="EMBL/GenBank/DDBJ databases">
        <title>Nitrosomonas stercoris KYUHI-S whole genome shotgun sequence.</title>
        <authorList>
            <person name="Nakagawa T."/>
            <person name="Tsuchiya Y."/>
            <person name="Takahashi R."/>
        </authorList>
    </citation>
    <scope>NUCLEOTIDE SEQUENCE [LARGE SCALE GENOMIC DNA]</scope>
    <source>
        <strain evidence="2 3">KYUHI-S</strain>
    </source>
</reference>
<sequence>MFNYPVGTGNKFRFMLLFASSLMINVALAAEVEQNRTVRSWSSTGVYSQPSAARVFSSTEMGNEGHNAKQPSYRSTRSIEAGKELVDMALLPAGYCGRVERIEPILLDTAGGNYMDGMIIGTVVLPAGVGQKGAGFFTDVAVPADSGYVPLERNIAEPVYYQISLLAKDGKRYEVTQSLPPQFALGELVQLNRNGVLEKSGCSER</sequence>
<gene>
    <name evidence="2" type="ORF">Nstercoris_02234</name>
</gene>
<keyword evidence="3" id="KW-1185">Reference proteome</keyword>
<dbReference type="Proteomes" id="UP000316473">
    <property type="component" value="Chromosome"/>
</dbReference>
<feature type="chain" id="PRO_5021430842" evidence="1">
    <location>
        <begin position="30"/>
        <end position="205"/>
    </location>
</feature>
<dbReference type="KEGG" id="nst:Nstercoris_02234"/>
<dbReference type="AlphaFoldDB" id="A0A4Y1YT86"/>
<proteinExistence type="predicted"/>
<keyword evidence="1" id="KW-0732">Signal</keyword>
<dbReference type="EMBL" id="AP019755">
    <property type="protein sequence ID" value="BBL35955.1"/>
    <property type="molecule type" value="Genomic_DNA"/>
</dbReference>
<evidence type="ECO:0000313" key="2">
    <source>
        <dbReference type="EMBL" id="BBL35955.1"/>
    </source>
</evidence>
<protein>
    <submittedName>
        <fullName evidence="2">Uncharacterized protein</fullName>
    </submittedName>
</protein>
<name>A0A4Y1YT86_9PROT</name>
<feature type="signal peptide" evidence="1">
    <location>
        <begin position="1"/>
        <end position="29"/>
    </location>
</feature>